<dbReference type="STRING" id="22663.A0A2I0KR50"/>
<dbReference type="Pfam" id="PF25597">
    <property type="entry name" value="SH3_retrovirus"/>
    <property type="match status" value="1"/>
</dbReference>
<dbReference type="InterPro" id="IPR013103">
    <property type="entry name" value="RVT_2"/>
</dbReference>
<evidence type="ECO:0000259" key="1">
    <source>
        <dbReference type="Pfam" id="PF07727"/>
    </source>
</evidence>
<comment type="caution">
    <text evidence="3">The sequence shown here is derived from an EMBL/GenBank/DDBJ whole genome shotgun (WGS) entry which is preliminary data.</text>
</comment>
<feature type="domain" description="Reverse transcriptase Ty1/copia-type" evidence="1">
    <location>
        <begin position="150"/>
        <end position="206"/>
    </location>
</feature>
<feature type="domain" description="Retroviral polymerase SH3-like" evidence="2">
    <location>
        <begin position="59"/>
        <end position="118"/>
    </location>
</feature>
<evidence type="ECO:0000313" key="4">
    <source>
        <dbReference type="Proteomes" id="UP000233551"/>
    </source>
</evidence>
<dbReference type="PANTHER" id="PTHR11439:SF455">
    <property type="entry name" value="RLK (RECEPTOR-LIKE PROTEIN KINASE) 8, PUTATIVE-RELATED"/>
    <property type="match status" value="1"/>
</dbReference>
<protein>
    <recommendedName>
        <fullName evidence="5">Reverse transcriptase Ty1/copia-type domain-containing protein</fullName>
    </recommendedName>
</protein>
<dbReference type="EMBL" id="PGOL01000410">
    <property type="protein sequence ID" value="PKI70974.1"/>
    <property type="molecule type" value="Genomic_DNA"/>
</dbReference>
<organism evidence="3 4">
    <name type="scientific">Punica granatum</name>
    <name type="common">Pomegranate</name>
    <dbReference type="NCBI Taxonomy" id="22663"/>
    <lineage>
        <taxon>Eukaryota</taxon>
        <taxon>Viridiplantae</taxon>
        <taxon>Streptophyta</taxon>
        <taxon>Embryophyta</taxon>
        <taxon>Tracheophyta</taxon>
        <taxon>Spermatophyta</taxon>
        <taxon>Magnoliopsida</taxon>
        <taxon>eudicotyledons</taxon>
        <taxon>Gunneridae</taxon>
        <taxon>Pentapetalae</taxon>
        <taxon>rosids</taxon>
        <taxon>malvids</taxon>
        <taxon>Myrtales</taxon>
        <taxon>Lythraceae</taxon>
        <taxon>Punica</taxon>
    </lineage>
</organism>
<dbReference type="InterPro" id="IPR057670">
    <property type="entry name" value="SH3_retrovirus"/>
</dbReference>
<dbReference type="Proteomes" id="UP000233551">
    <property type="component" value="Unassembled WGS sequence"/>
</dbReference>
<dbReference type="SUPFAM" id="SSF56672">
    <property type="entry name" value="DNA/RNA polymerases"/>
    <property type="match status" value="1"/>
</dbReference>
<dbReference type="CDD" id="cd09272">
    <property type="entry name" value="RNase_HI_RT_Ty1"/>
    <property type="match status" value="1"/>
</dbReference>
<dbReference type="InterPro" id="IPR043502">
    <property type="entry name" value="DNA/RNA_pol_sf"/>
</dbReference>
<name>A0A2I0KR50_PUNGR</name>
<reference evidence="3 4" key="1">
    <citation type="submission" date="2017-11" db="EMBL/GenBank/DDBJ databases">
        <title>De-novo sequencing of pomegranate (Punica granatum L.) genome.</title>
        <authorList>
            <person name="Akparov Z."/>
            <person name="Amiraslanov A."/>
            <person name="Hajiyeva S."/>
            <person name="Abbasov M."/>
            <person name="Kaur K."/>
            <person name="Hamwieh A."/>
            <person name="Solovyev V."/>
            <person name="Salamov A."/>
            <person name="Braich B."/>
            <person name="Kosarev P."/>
            <person name="Mahmoud A."/>
            <person name="Hajiyev E."/>
            <person name="Babayeva S."/>
            <person name="Izzatullayeva V."/>
            <person name="Mammadov A."/>
            <person name="Mammadov A."/>
            <person name="Sharifova S."/>
            <person name="Ojaghi J."/>
            <person name="Eynullazada K."/>
            <person name="Bayramov B."/>
            <person name="Abdulazimova A."/>
            <person name="Shahmuradov I."/>
        </authorList>
    </citation>
    <scope>NUCLEOTIDE SEQUENCE [LARGE SCALE GENOMIC DNA]</scope>
    <source>
        <strain evidence="4">cv. AG2017</strain>
        <tissue evidence="3">Leaf</tissue>
    </source>
</reference>
<accession>A0A2I0KR50</accession>
<evidence type="ECO:0000313" key="3">
    <source>
        <dbReference type="EMBL" id="PKI70974.1"/>
    </source>
</evidence>
<keyword evidence="4" id="KW-1185">Reference proteome</keyword>
<dbReference type="PANTHER" id="PTHR11439">
    <property type="entry name" value="GAG-POL-RELATED RETROTRANSPOSON"/>
    <property type="match status" value="1"/>
</dbReference>
<proteinExistence type="predicted"/>
<sequence>MGLTLLFHSSTPTKIWDYAFETTVYLINWLPTKSLNFKSSHEILHGHKPDYSNLRVFGCLCYLYLRPYTRHKLEPRSQPCVFLEYPYHYQGYRCLNPATGCVFISTQVVFDESSLSYRTDMPISVEVERLFSGSASAPGTPGAPFKSIIIALQKEFAMKDLGPLHFFLGMEARRNSAGLYLTQSKYIHDILTRTSMLECKPISSPVNTGPRLSIRDGSSFEDPSLYRSVVGSLQYLSLTRPDIAYSVNQVCQFLHCPTTTHWQAVKRILRYLKGTITHELHIHPSSMSSVHGFSNADWVGNPDDRRSVSGFVIFLGSNPVSWSSKKQRTVARSSTESEYKSLANATAEILWLQSLLQELGISQHHPPTLWCDNISTIYLTANPIFHACNYFTFMYFLR</sequence>
<evidence type="ECO:0008006" key="5">
    <source>
        <dbReference type="Google" id="ProtNLM"/>
    </source>
</evidence>
<evidence type="ECO:0000259" key="2">
    <source>
        <dbReference type="Pfam" id="PF25597"/>
    </source>
</evidence>
<dbReference type="Pfam" id="PF07727">
    <property type="entry name" value="RVT_2"/>
    <property type="match status" value="1"/>
</dbReference>
<dbReference type="AlphaFoldDB" id="A0A2I0KR50"/>
<gene>
    <name evidence="3" type="ORF">CRG98_008555</name>
</gene>